<evidence type="ECO:0000313" key="1">
    <source>
        <dbReference type="EMBL" id="OMH85288.1"/>
    </source>
</evidence>
<dbReference type="SUPFAM" id="SSF50494">
    <property type="entry name" value="Trypsin-like serine proteases"/>
    <property type="match status" value="1"/>
</dbReference>
<dbReference type="AlphaFoldDB" id="A0A1R1PWG1"/>
<dbReference type="InterPro" id="IPR009003">
    <property type="entry name" value="Peptidase_S1_PA"/>
</dbReference>
<evidence type="ECO:0000313" key="2">
    <source>
        <dbReference type="Proteomes" id="UP000188320"/>
    </source>
</evidence>
<name>A0A1R1PWG1_ZANCU</name>
<dbReference type="Proteomes" id="UP000188320">
    <property type="component" value="Unassembled WGS sequence"/>
</dbReference>
<evidence type="ECO:0008006" key="3">
    <source>
        <dbReference type="Google" id="ProtNLM"/>
    </source>
</evidence>
<keyword evidence="2" id="KW-1185">Reference proteome</keyword>
<gene>
    <name evidence="1" type="ORF">AX774_g1166</name>
</gene>
<reference evidence="2" key="1">
    <citation type="submission" date="2017-01" db="EMBL/GenBank/DDBJ databases">
        <authorList>
            <person name="Wang Y."/>
            <person name="White M."/>
            <person name="Kvist S."/>
            <person name="Moncalvo J.-M."/>
        </authorList>
    </citation>
    <scope>NUCLEOTIDE SEQUENCE [LARGE SCALE GENOMIC DNA]</scope>
    <source>
        <strain evidence="2">COL-18-3</strain>
    </source>
</reference>
<dbReference type="OrthoDB" id="6380398at2759"/>
<comment type="caution">
    <text evidence="1">The sequence shown here is derived from an EMBL/GenBank/DDBJ whole genome shotgun (WGS) entry which is preliminary data.</text>
</comment>
<dbReference type="InterPro" id="IPR043504">
    <property type="entry name" value="Peptidase_S1_PA_chymotrypsin"/>
</dbReference>
<proteinExistence type="predicted"/>
<dbReference type="EMBL" id="LSSK01000096">
    <property type="protein sequence ID" value="OMH85288.1"/>
    <property type="molecule type" value="Genomic_DNA"/>
</dbReference>
<sequence length="105" mass="11379">MGNQQREKIFHLSEFCAWYIATPLAIYSGNVADGMDLVVAGWGYASTEPTGGSRNELSTITLLPSSSSDCKELYPFWSDNSKNVVCTLIKDGKCLDIVNGGNPLV</sequence>
<dbReference type="Gene3D" id="2.40.10.10">
    <property type="entry name" value="Trypsin-like serine proteases"/>
    <property type="match status" value="1"/>
</dbReference>
<protein>
    <recommendedName>
        <fullName evidence="3">Peptidase S1 domain-containing protein</fullName>
    </recommendedName>
</protein>
<organism evidence="1 2">
    <name type="scientific">Zancudomyces culisetae</name>
    <name type="common">Gut fungus</name>
    <name type="synonym">Smittium culisetae</name>
    <dbReference type="NCBI Taxonomy" id="1213189"/>
    <lineage>
        <taxon>Eukaryota</taxon>
        <taxon>Fungi</taxon>
        <taxon>Fungi incertae sedis</taxon>
        <taxon>Zoopagomycota</taxon>
        <taxon>Kickxellomycotina</taxon>
        <taxon>Harpellomycetes</taxon>
        <taxon>Harpellales</taxon>
        <taxon>Legeriomycetaceae</taxon>
        <taxon>Zancudomyces</taxon>
    </lineage>
</organism>
<accession>A0A1R1PWG1</accession>